<organism evidence="1 2">
    <name type="scientific">Owenia fusiformis</name>
    <name type="common">Polychaete worm</name>
    <dbReference type="NCBI Taxonomy" id="6347"/>
    <lineage>
        <taxon>Eukaryota</taxon>
        <taxon>Metazoa</taxon>
        <taxon>Spiralia</taxon>
        <taxon>Lophotrochozoa</taxon>
        <taxon>Annelida</taxon>
        <taxon>Polychaeta</taxon>
        <taxon>Sedentaria</taxon>
        <taxon>Canalipalpata</taxon>
        <taxon>Sabellida</taxon>
        <taxon>Oweniida</taxon>
        <taxon>Oweniidae</taxon>
        <taxon>Owenia</taxon>
    </lineage>
</organism>
<sequence>TDRFLRNRLGKWSGVSFFVNTVNRNLNGFLTLDVYAANIDQTTSNLTLISWDSDTLVWRKVNTDCEGVESVTDEPGVMKFQICSDASEMTKRQKRQTTHYGGKTQFALSEVNEQFKNTPPKITSRDHMNITEHSGQRFSFKLSARDEEG</sequence>
<keyword evidence="2" id="KW-1185">Reference proteome</keyword>
<name>A0A8S4NRR7_OWEFU</name>
<accession>A0A8S4NRR7</accession>
<gene>
    <name evidence="1" type="ORF">OFUS_LOCUS9702</name>
</gene>
<dbReference type="AlphaFoldDB" id="A0A8S4NRR7"/>
<proteinExistence type="predicted"/>
<dbReference type="OrthoDB" id="6078676at2759"/>
<evidence type="ECO:0000313" key="1">
    <source>
        <dbReference type="EMBL" id="CAH1783355.1"/>
    </source>
</evidence>
<feature type="non-terminal residue" evidence="1">
    <location>
        <position position="1"/>
    </location>
</feature>
<dbReference type="EMBL" id="CAIIXF020000005">
    <property type="protein sequence ID" value="CAH1783355.1"/>
    <property type="molecule type" value="Genomic_DNA"/>
</dbReference>
<protein>
    <submittedName>
        <fullName evidence="1">Uncharacterized protein</fullName>
    </submittedName>
</protein>
<comment type="caution">
    <text evidence="1">The sequence shown here is derived from an EMBL/GenBank/DDBJ whole genome shotgun (WGS) entry which is preliminary data.</text>
</comment>
<evidence type="ECO:0000313" key="2">
    <source>
        <dbReference type="Proteomes" id="UP000749559"/>
    </source>
</evidence>
<feature type="non-terminal residue" evidence="1">
    <location>
        <position position="149"/>
    </location>
</feature>
<dbReference type="Proteomes" id="UP000749559">
    <property type="component" value="Unassembled WGS sequence"/>
</dbReference>
<reference evidence="1" key="1">
    <citation type="submission" date="2022-03" db="EMBL/GenBank/DDBJ databases">
        <authorList>
            <person name="Martin C."/>
        </authorList>
    </citation>
    <scope>NUCLEOTIDE SEQUENCE</scope>
</reference>